<evidence type="ECO:0000313" key="3">
    <source>
        <dbReference type="Proteomes" id="UP000276133"/>
    </source>
</evidence>
<evidence type="ECO:0000256" key="1">
    <source>
        <dbReference type="SAM" id="Phobius"/>
    </source>
</evidence>
<comment type="caution">
    <text evidence="2">The sequence shown here is derived from an EMBL/GenBank/DDBJ whole genome shotgun (WGS) entry which is preliminary data.</text>
</comment>
<keyword evidence="1" id="KW-1133">Transmembrane helix</keyword>
<dbReference type="AlphaFoldDB" id="A0A3M7RAW7"/>
<keyword evidence="3" id="KW-1185">Reference proteome</keyword>
<feature type="transmembrane region" description="Helical" evidence="1">
    <location>
        <begin position="6"/>
        <end position="25"/>
    </location>
</feature>
<gene>
    <name evidence="2" type="ORF">BpHYR1_029789</name>
</gene>
<evidence type="ECO:0000313" key="2">
    <source>
        <dbReference type="EMBL" id="RNA20680.1"/>
    </source>
</evidence>
<feature type="transmembrane region" description="Helical" evidence="1">
    <location>
        <begin position="63"/>
        <end position="81"/>
    </location>
</feature>
<dbReference type="EMBL" id="REGN01003806">
    <property type="protein sequence ID" value="RNA20680.1"/>
    <property type="molecule type" value="Genomic_DNA"/>
</dbReference>
<feature type="non-terminal residue" evidence="2">
    <location>
        <position position="1"/>
    </location>
</feature>
<name>A0A3M7RAW7_BRAPC</name>
<dbReference type="Proteomes" id="UP000276133">
    <property type="component" value="Unassembled WGS sequence"/>
</dbReference>
<protein>
    <submittedName>
        <fullName evidence="2">Uncharacterized protein</fullName>
    </submittedName>
</protein>
<keyword evidence="1" id="KW-0472">Membrane</keyword>
<keyword evidence="1" id="KW-0812">Transmembrane</keyword>
<proteinExistence type="predicted"/>
<organism evidence="2 3">
    <name type="scientific">Brachionus plicatilis</name>
    <name type="common">Marine rotifer</name>
    <name type="synonym">Brachionus muelleri</name>
    <dbReference type="NCBI Taxonomy" id="10195"/>
    <lineage>
        <taxon>Eukaryota</taxon>
        <taxon>Metazoa</taxon>
        <taxon>Spiralia</taxon>
        <taxon>Gnathifera</taxon>
        <taxon>Rotifera</taxon>
        <taxon>Eurotatoria</taxon>
        <taxon>Monogononta</taxon>
        <taxon>Pseudotrocha</taxon>
        <taxon>Ploima</taxon>
        <taxon>Brachionidae</taxon>
        <taxon>Brachionus</taxon>
    </lineage>
</organism>
<reference evidence="2 3" key="1">
    <citation type="journal article" date="2018" name="Sci. Rep.">
        <title>Genomic signatures of local adaptation to the degree of environmental predictability in rotifers.</title>
        <authorList>
            <person name="Franch-Gras L."/>
            <person name="Hahn C."/>
            <person name="Garcia-Roger E.M."/>
            <person name="Carmona M.J."/>
            <person name="Serra M."/>
            <person name="Gomez A."/>
        </authorList>
    </citation>
    <scope>NUCLEOTIDE SEQUENCE [LARGE SCALE GENOMIC DNA]</scope>
    <source>
        <strain evidence="2">HYR1</strain>
    </source>
</reference>
<sequence length="101" mass="12201">LNKFFFLNIYIADLISGFLVILPTFHRKLNESLTESYFYYLNVDLNFNNSTNAFRLRIRKNSYFKNIFPGVFVQLVMIQTLERKFYKSDFFCTGDFFEPKF</sequence>
<accession>A0A3M7RAW7</accession>